<feature type="domain" description="Calcineurin-like phosphoesterase" evidence="3">
    <location>
        <begin position="1"/>
        <end position="145"/>
    </location>
</feature>
<gene>
    <name evidence="4" type="ORF">P5F74_13970</name>
</gene>
<dbReference type="PANTHER" id="PTHR11124">
    <property type="entry name" value="VACUOLAR SORTING PROTEIN VPS29"/>
    <property type="match status" value="1"/>
</dbReference>
<comment type="cofactor">
    <cofactor evidence="2">
        <name>a divalent metal cation</name>
        <dbReference type="ChEBI" id="CHEBI:60240"/>
    </cofactor>
</comment>
<dbReference type="EMBL" id="JAROAS010000028">
    <property type="protein sequence ID" value="MED4129247.1"/>
    <property type="molecule type" value="Genomic_DNA"/>
</dbReference>
<dbReference type="NCBIfam" id="TIGR00040">
    <property type="entry name" value="yfcE"/>
    <property type="match status" value="1"/>
</dbReference>
<dbReference type="InterPro" id="IPR029052">
    <property type="entry name" value="Metallo-depent_PP-like"/>
</dbReference>
<dbReference type="SUPFAM" id="SSF56300">
    <property type="entry name" value="Metallo-dependent phosphatases"/>
    <property type="match status" value="1"/>
</dbReference>
<evidence type="ECO:0000313" key="4">
    <source>
        <dbReference type="EMBL" id="MED4129247.1"/>
    </source>
</evidence>
<keyword evidence="2" id="KW-0479">Metal-binding</keyword>
<accession>A0ABU6NMK5</accession>
<name>A0ABU6NMK5_9BACI</name>
<reference evidence="4 5" key="1">
    <citation type="submission" date="2023-03" db="EMBL/GenBank/DDBJ databases">
        <title>Bacillus Genome Sequencing.</title>
        <authorList>
            <person name="Dunlap C."/>
        </authorList>
    </citation>
    <scope>NUCLEOTIDE SEQUENCE [LARGE SCALE GENOMIC DNA]</scope>
    <source>
        <strain evidence="4 5">B-4107</strain>
    </source>
</reference>
<protein>
    <recommendedName>
        <fullName evidence="2">Phosphoesterase</fullName>
        <ecNumber evidence="2">3.1.4.-</ecNumber>
    </recommendedName>
</protein>
<dbReference type="Pfam" id="PF12850">
    <property type="entry name" value="Metallophos_2"/>
    <property type="match status" value="1"/>
</dbReference>
<dbReference type="InterPro" id="IPR000979">
    <property type="entry name" value="Phosphodiesterase_MJ0936/Vps29"/>
</dbReference>
<evidence type="ECO:0000256" key="2">
    <source>
        <dbReference type="RuleBase" id="RU362039"/>
    </source>
</evidence>
<proteinExistence type="inferred from homology"/>
<comment type="similarity">
    <text evidence="1 2">Belongs to the metallophosphoesterase superfamily. YfcE family.</text>
</comment>
<sequence length="170" mass="18732">MKILVLSDTHGWEEELVSFLNPLRSQVDLILHAGDSELPVDAAVLMDVKTVAGNCDVFAAFPSEETFDLVGHRIQLTHGHHEGVKSSLGELVRKAQDNAASIAIYGHTHIPKVQRFDNVITINPGSLRLPKGSFEGSYCLIELSEDTVSVDYYTIDGKAIEELQARFTSR</sequence>
<comment type="caution">
    <text evidence="4">The sequence shown here is derived from an EMBL/GenBank/DDBJ whole genome shotgun (WGS) entry which is preliminary data.</text>
</comment>
<evidence type="ECO:0000313" key="5">
    <source>
        <dbReference type="Proteomes" id="UP001341820"/>
    </source>
</evidence>
<dbReference type="CDD" id="cd00841">
    <property type="entry name" value="MPP_YfcE"/>
    <property type="match status" value="1"/>
</dbReference>
<dbReference type="EC" id="3.1.4.-" evidence="2"/>
<dbReference type="Proteomes" id="UP001341820">
    <property type="component" value="Unassembled WGS sequence"/>
</dbReference>
<dbReference type="RefSeq" id="WP_035398143.1">
    <property type="nucleotide sequence ID" value="NZ_CP042163.1"/>
</dbReference>
<evidence type="ECO:0000256" key="1">
    <source>
        <dbReference type="ARBA" id="ARBA00008950"/>
    </source>
</evidence>
<dbReference type="InterPro" id="IPR041802">
    <property type="entry name" value="MPP_YfcE"/>
</dbReference>
<dbReference type="Gene3D" id="3.60.21.10">
    <property type="match status" value="1"/>
</dbReference>
<organism evidence="4 5">
    <name type="scientific">Shouchella miscanthi</name>
    <dbReference type="NCBI Taxonomy" id="2598861"/>
    <lineage>
        <taxon>Bacteria</taxon>
        <taxon>Bacillati</taxon>
        <taxon>Bacillota</taxon>
        <taxon>Bacilli</taxon>
        <taxon>Bacillales</taxon>
        <taxon>Bacillaceae</taxon>
        <taxon>Shouchella</taxon>
    </lineage>
</organism>
<evidence type="ECO:0000259" key="3">
    <source>
        <dbReference type="Pfam" id="PF12850"/>
    </source>
</evidence>
<keyword evidence="5" id="KW-1185">Reference proteome</keyword>
<dbReference type="InterPro" id="IPR024654">
    <property type="entry name" value="Calcineurin-like_PHP_lpxH"/>
</dbReference>